<dbReference type="InterPro" id="IPR038257">
    <property type="entry name" value="CRISPR-assoc_Cas3_HD_sf"/>
</dbReference>
<evidence type="ECO:0000256" key="9">
    <source>
        <dbReference type="ARBA" id="ARBA00023118"/>
    </source>
</evidence>
<dbReference type="Proteomes" id="UP000250223">
    <property type="component" value="Unassembled WGS sequence"/>
</dbReference>
<accession>A0A2X2W2E5</accession>
<dbReference type="InterPro" id="IPR006483">
    <property type="entry name" value="CRISPR-assoc_Cas3_HD"/>
</dbReference>
<dbReference type="PROSITE" id="PS51194">
    <property type="entry name" value="HELICASE_CTER"/>
    <property type="match status" value="1"/>
</dbReference>
<dbReference type="GO" id="GO:0003723">
    <property type="term" value="F:RNA binding"/>
    <property type="evidence" value="ECO:0007669"/>
    <property type="project" value="TreeGrafter"/>
</dbReference>
<keyword evidence="8" id="KW-0067">ATP-binding</keyword>
<dbReference type="PANTHER" id="PTHR47963">
    <property type="entry name" value="DEAD-BOX ATP-DEPENDENT RNA HELICASE 47, MITOCHONDRIAL"/>
    <property type="match status" value="1"/>
</dbReference>
<name>A0A2X2W2E5_CLOCO</name>
<evidence type="ECO:0000259" key="11">
    <source>
        <dbReference type="PROSITE" id="PS51194"/>
    </source>
</evidence>
<dbReference type="GO" id="GO:0005524">
    <property type="term" value="F:ATP binding"/>
    <property type="evidence" value="ECO:0007669"/>
    <property type="project" value="UniProtKB-KW"/>
</dbReference>
<dbReference type="GO" id="GO:0003724">
    <property type="term" value="F:RNA helicase activity"/>
    <property type="evidence" value="ECO:0007669"/>
    <property type="project" value="TreeGrafter"/>
</dbReference>
<keyword evidence="6" id="KW-0378">Hydrolase</keyword>
<dbReference type="GO" id="GO:0016787">
    <property type="term" value="F:hydrolase activity"/>
    <property type="evidence" value="ECO:0007669"/>
    <property type="project" value="UniProtKB-KW"/>
</dbReference>
<dbReference type="PROSITE" id="PS51192">
    <property type="entry name" value="HELICASE_ATP_BIND_1"/>
    <property type="match status" value="1"/>
</dbReference>
<dbReference type="GO" id="GO:0051607">
    <property type="term" value="P:defense response to virus"/>
    <property type="evidence" value="ECO:0007669"/>
    <property type="project" value="UniProtKB-KW"/>
</dbReference>
<feature type="domain" description="Helicase ATP-binding" evidence="10">
    <location>
        <begin position="259"/>
        <end position="455"/>
    </location>
</feature>
<gene>
    <name evidence="13" type="ORF">NCTC13028_00500</name>
</gene>
<dbReference type="RefSeq" id="WP_111921164.1">
    <property type="nucleotide sequence ID" value="NZ_JAHLNT010000024.1"/>
</dbReference>
<evidence type="ECO:0000256" key="8">
    <source>
        <dbReference type="ARBA" id="ARBA00022840"/>
    </source>
</evidence>
<dbReference type="CDD" id="cd17930">
    <property type="entry name" value="DEXHc_cas3"/>
    <property type="match status" value="1"/>
</dbReference>
<keyword evidence="3" id="KW-0540">Nuclease</keyword>
<dbReference type="InterPro" id="IPR050547">
    <property type="entry name" value="DEAD_box_RNA_helicases"/>
</dbReference>
<organism evidence="13 14">
    <name type="scientific">Clostridium cochlearium</name>
    <dbReference type="NCBI Taxonomy" id="1494"/>
    <lineage>
        <taxon>Bacteria</taxon>
        <taxon>Bacillati</taxon>
        <taxon>Bacillota</taxon>
        <taxon>Clostridia</taxon>
        <taxon>Eubacteriales</taxon>
        <taxon>Clostridiaceae</taxon>
        <taxon>Clostridium</taxon>
    </lineage>
</organism>
<evidence type="ECO:0000256" key="6">
    <source>
        <dbReference type="ARBA" id="ARBA00022801"/>
    </source>
</evidence>
<dbReference type="NCBIfam" id="TIGR01587">
    <property type="entry name" value="cas3_core"/>
    <property type="match status" value="1"/>
</dbReference>
<dbReference type="SMART" id="SM00490">
    <property type="entry name" value="HELICc"/>
    <property type="match status" value="1"/>
</dbReference>
<evidence type="ECO:0000313" key="13">
    <source>
        <dbReference type="EMBL" id="SQB33507.1"/>
    </source>
</evidence>
<dbReference type="AlphaFoldDB" id="A0A2X2W2E5"/>
<evidence type="ECO:0000256" key="5">
    <source>
        <dbReference type="ARBA" id="ARBA00022741"/>
    </source>
</evidence>
<keyword evidence="7" id="KW-0347">Helicase</keyword>
<evidence type="ECO:0000259" key="10">
    <source>
        <dbReference type="PROSITE" id="PS51192"/>
    </source>
</evidence>
<comment type="similarity">
    <text evidence="1">In the N-terminal section; belongs to the CRISPR-associated nuclease Cas3-HD family.</text>
</comment>
<proteinExistence type="inferred from homology"/>
<dbReference type="CDD" id="cd09641">
    <property type="entry name" value="Cas3''_I"/>
    <property type="match status" value="1"/>
</dbReference>
<dbReference type="SMART" id="SM00487">
    <property type="entry name" value="DEXDc"/>
    <property type="match status" value="1"/>
</dbReference>
<comment type="similarity">
    <text evidence="2">In the central section; belongs to the CRISPR-associated helicase Cas3 family.</text>
</comment>
<dbReference type="GO" id="GO:0004518">
    <property type="term" value="F:nuclease activity"/>
    <property type="evidence" value="ECO:0007669"/>
    <property type="project" value="UniProtKB-KW"/>
</dbReference>
<dbReference type="InterPro" id="IPR014001">
    <property type="entry name" value="Helicase_ATP-bd"/>
</dbReference>
<evidence type="ECO:0000259" key="12">
    <source>
        <dbReference type="PROSITE" id="PS51643"/>
    </source>
</evidence>
<keyword evidence="9" id="KW-0051">Antiviral defense</keyword>
<dbReference type="InterPro" id="IPR027417">
    <property type="entry name" value="P-loop_NTPase"/>
</dbReference>
<dbReference type="InterPro" id="IPR006474">
    <property type="entry name" value="Helicase_Cas3_CRISPR-ass_core"/>
</dbReference>
<protein>
    <submittedName>
        <fullName evidence="13">CRISPR-associated helicase, Cas3 family</fullName>
    </submittedName>
</protein>
<evidence type="ECO:0000256" key="2">
    <source>
        <dbReference type="ARBA" id="ARBA00009046"/>
    </source>
</evidence>
<dbReference type="Pfam" id="PF22590">
    <property type="entry name" value="Cas3-like_C_2"/>
    <property type="match status" value="1"/>
</dbReference>
<evidence type="ECO:0000256" key="1">
    <source>
        <dbReference type="ARBA" id="ARBA00006847"/>
    </source>
</evidence>
<dbReference type="Gene3D" id="3.40.50.300">
    <property type="entry name" value="P-loop containing nucleotide triphosphate hydrolases"/>
    <property type="match status" value="2"/>
</dbReference>
<dbReference type="EMBL" id="UAWC01000001">
    <property type="protein sequence ID" value="SQB33507.1"/>
    <property type="molecule type" value="Genomic_DNA"/>
</dbReference>
<dbReference type="NCBIfam" id="TIGR01596">
    <property type="entry name" value="cas3_HD"/>
    <property type="match status" value="1"/>
</dbReference>
<dbReference type="GO" id="GO:0046872">
    <property type="term" value="F:metal ion binding"/>
    <property type="evidence" value="ECO:0007669"/>
    <property type="project" value="UniProtKB-KW"/>
</dbReference>
<reference evidence="13 14" key="1">
    <citation type="submission" date="2018-06" db="EMBL/GenBank/DDBJ databases">
        <authorList>
            <consortium name="Pathogen Informatics"/>
            <person name="Doyle S."/>
        </authorList>
    </citation>
    <scope>NUCLEOTIDE SEQUENCE [LARGE SCALE GENOMIC DNA]</scope>
    <source>
        <strain evidence="13 14">NCTC13028</strain>
    </source>
</reference>
<feature type="domain" description="HD Cas3-type" evidence="12">
    <location>
        <begin position="4"/>
        <end position="209"/>
    </location>
</feature>
<keyword evidence="5" id="KW-0547">Nucleotide-binding</keyword>
<feature type="domain" description="Helicase C-terminal" evidence="11">
    <location>
        <begin position="475"/>
        <end position="624"/>
    </location>
</feature>
<dbReference type="SUPFAM" id="SSF52540">
    <property type="entry name" value="P-loop containing nucleoside triphosphate hydrolases"/>
    <property type="match status" value="1"/>
</dbReference>
<keyword evidence="4" id="KW-0479">Metal-binding</keyword>
<evidence type="ECO:0000256" key="4">
    <source>
        <dbReference type="ARBA" id="ARBA00022723"/>
    </source>
</evidence>
<sequence>MKFYSHKDKLIIEHLKEVRDLSKNNIPKDLENANNITSSCHDFGKYTTYFQEYLFSKDKNKSELSNHGFISAVFAAYMALCIYGKKTYMPYIIYNCVLHHHGSLENPSLGLPKDFSKIDENEDKFLLNKIDDCKKQLKDIKNNRKYIEKDYEELGFIDEFNSFLDKEPIDDTLLNIKKLDSIFDMKNKDEKFYFIHQLLYSALISADKISASNTYMPSIKYAEYEFLNKVKEDKFKNGEPSKINKIRGEIFYNIQNELEKNYKDEKIFSITSPTGTGKTLSGFFAALKLKDLLKDNRKIIYSLPFTSIIDQNYESIYELLESIENFSKCENEYIIKHHNLSNVDYSSENENYDKNKAEILIENWTSGIVVTTFVQLLQTLIGNKNRMLKKFNSMRGAIILLDEIQAIDIKYLRLVDFILKGAVKYLDCRIIMMTATKPLILKESCELLYNNEEYFKMFNRTSIMPKINPITVEEFIEEFTNNIEEKSYLIICNTINQSLKIYDSIKNLYREVYYLSTNLLSFHRKNIINKVSDMLKKGENIILVSTQVVEAGVDFDFDVVIRDIGPMDSIIQAAGRCNRNGKKKNGQVYLYSMINDKEEYFGNIIYGKSIIAISKELLENKDLIPEKEYFYTIKEYFEKVNENINTEASDEFMESIKKLYFSYAPEEKYSINKFSLIKNNPDYIDVYFIINDEAEEVYKKFLNMLSEKDIIKRKYIYLQIKNKLKEYTLSLPSKYHGSFTKSVVPNLPFLVLPKEGCDDLYHPKTGFKREEEDFMVF</sequence>
<evidence type="ECO:0000256" key="7">
    <source>
        <dbReference type="ARBA" id="ARBA00022806"/>
    </source>
</evidence>
<dbReference type="Pfam" id="PF00270">
    <property type="entry name" value="DEAD"/>
    <property type="match status" value="1"/>
</dbReference>
<dbReference type="InterPro" id="IPR011545">
    <property type="entry name" value="DEAD/DEAH_box_helicase_dom"/>
</dbReference>
<dbReference type="Gene3D" id="1.10.3210.30">
    <property type="match status" value="1"/>
</dbReference>
<dbReference type="PROSITE" id="PS51643">
    <property type="entry name" value="HD_CAS3"/>
    <property type="match status" value="1"/>
</dbReference>
<evidence type="ECO:0000256" key="3">
    <source>
        <dbReference type="ARBA" id="ARBA00022722"/>
    </source>
</evidence>
<dbReference type="InterPro" id="IPR054712">
    <property type="entry name" value="Cas3-like_dom"/>
</dbReference>
<evidence type="ECO:0000313" key="14">
    <source>
        <dbReference type="Proteomes" id="UP000250223"/>
    </source>
</evidence>
<dbReference type="InterPro" id="IPR001650">
    <property type="entry name" value="Helicase_C-like"/>
</dbReference>
<dbReference type="PANTHER" id="PTHR47963:SF9">
    <property type="entry name" value="CRISPR-ASSOCIATED ENDONUCLEASE_HELICASE CAS3"/>
    <property type="match status" value="1"/>
</dbReference>